<evidence type="ECO:0000259" key="1">
    <source>
        <dbReference type="Pfam" id="PF04149"/>
    </source>
</evidence>
<evidence type="ECO:0000313" key="2">
    <source>
        <dbReference type="EMBL" id="MFC4910020.1"/>
    </source>
</evidence>
<keyword evidence="3" id="KW-1185">Reference proteome</keyword>
<dbReference type="InterPro" id="IPR007278">
    <property type="entry name" value="DUF397"/>
</dbReference>
<name>A0ABV9U384_9ACTN</name>
<comment type="caution">
    <text evidence="2">The sequence shown here is derived from an EMBL/GenBank/DDBJ whole genome shotgun (WGS) entry which is preliminary data.</text>
</comment>
<dbReference type="Pfam" id="PF04149">
    <property type="entry name" value="DUF397"/>
    <property type="match status" value="1"/>
</dbReference>
<dbReference type="EMBL" id="JBHSIT010000006">
    <property type="protein sequence ID" value="MFC4910020.1"/>
    <property type="molecule type" value="Genomic_DNA"/>
</dbReference>
<dbReference type="RefSeq" id="WP_378258002.1">
    <property type="nucleotide sequence ID" value="NZ_JBHSIT010000006.1"/>
</dbReference>
<sequence length="53" mass="5613">MRWRKSTYSGGADDEQCVELASFARGGVSLRDSKAPSAGLLHLTAAEFGALVE</sequence>
<proteinExistence type="predicted"/>
<gene>
    <name evidence="2" type="ORF">ACFPCY_22045</name>
</gene>
<organism evidence="2 3">
    <name type="scientific">Actinomadura gamaensis</name>
    <dbReference type="NCBI Taxonomy" id="1763541"/>
    <lineage>
        <taxon>Bacteria</taxon>
        <taxon>Bacillati</taxon>
        <taxon>Actinomycetota</taxon>
        <taxon>Actinomycetes</taxon>
        <taxon>Streptosporangiales</taxon>
        <taxon>Thermomonosporaceae</taxon>
        <taxon>Actinomadura</taxon>
    </lineage>
</organism>
<feature type="domain" description="DUF397" evidence="1">
    <location>
        <begin position="2"/>
        <end position="52"/>
    </location>
</feature>
<protein>
    <submittedName>
        <fullName evidence="2">DUF397 domain-containing protein</fullName>
    </submittedName>
</protein>
<accession>A0ABV9U384</accession>
<dbReference type="Proteomes" id="UP001595872">
    <property type="component" value="Unassembled WGS sequence"/>
</dbReference>
<reference evidence="3" key="1">
    <citation type="journal article" date="2019" name="Int. J. Syst. Evol. Microbiol.">
        <title>The Global Catalogue of Microorganisms (GCM) 10K type strain sequencing project: providing services to taxonomists for standard genome sequencing and annotation.</title>
        <authorList>
            <consortium name="The Broad Institute Genomics Platform"/>
            <consortium name="The Broad Institute Genome Sequencing Center for Infectious Disease"/>
            <person name="Wu L."/>
            <person name="Ma J."/>
        </authorList>
    </citation>
    <scope>NUCLEOTIDE SEQUENCE [LARGE SCALE GENOMIC DNA]</scope>
    <source>
        <strain evidence="3">KLKA75</strain>
    </source>
</reference>
<evidence type="ECO:0000313" key="3">
    <source>
        <dbReference type="Proteomes" id="UP001595872"/>
    </source>
</evidence>